<dbReference type="InterPro" id="IPR004045">
    <property type="entry name" value="Glutathione_S-Trfase_N"/>
</dbReference>
<evidence type="ECO:0000256" key="1">
    <source>
        <dbReference type="RuleBase" id="RU003494"/>
    </source>
</evidence>
<dbReference type="PROSITE" id="PS50404">
    <property type="entry name" value="GST_NTER"/>
    <property type="match status" value="1"/>
</dbReference>
<dbReference type="RefSeq" id="WP_212493431.1">
    <property type="nucleotide sequence ID" value="NZ_JAFCJH010000019.1"/>
</dbReference>
<protein>
    <submittedName>
        <fullName evidence="4">Glutathione S-transferase family protein</fullName>
    </submittedName>
</protein>
<evidence type="ECO:0000313" key="4">
    <source>
        <dbReference type="EMBL" id="MBR0797626.1"/>
    </source>
</evidence>
<evidence type="ECO:0000259" key="3">
    <source>
        <dbReference type="PROSITE" id="PS50405"/>
    </source>
</evidence>
<proteinExistence type="inferred from homology"/>
<dbReference type="SFLD" id="SFLDS00019">
    <property type="entry name" value="Glutathione_Transferase_(cytos"/>
    <property type="match status" value="1"/>
</dbReference>
<evidence type="ECO:0000259" key="2">
    <source>
        <dbReference type="PROSITE" id="PS50404"/>
    </source>
</evidence>
<evidence type="ECO:0000313" key="5">
    <source>
        <dbReference type="Proteomes" id="UP001315278"/>
    </source>
</evidence>
<dbReference type="InterPro" id="IPR010987">
    <property type="entry name" value="Glutathione-S-Trfase_C-like"/>
</dbReference>
<dbReference type="InterPro" id="IPR040079">
    <property type="entry name" value="Glutathione_S-Trfase"/>
</dbReference>
<organism evidence="4 5">
    <name type="scientific">Bradyrhizobium jicamae</name>
    <dbReference type="NCBI Taxonomy" id="280332"/>
    <lineage>
        <taxon>Bacteria</taxon>
        <taxon>Pseudomonadati</taxon>
        <taxon>Pseudomonadota</taxon>
        <taxon>Alphaproteobacteria</taxon>
        <taxon>Hyphomicrobiales</taxon>
        <taxon>Nitrobacteraceae</taxon>
        <taxon>Bradyrhizobium</taxon>
    </lineage>
</organism>
<dbReference type="CDD" id="cd03047">
    <property type="entry name" value="GST_N_2"/>
    <property type="match status" value="1"/>
</dbReference>
<dbReference type="PROSITE" id="PS50405">
    <property type="entry name" value="GST_CTER"/>
    <property type="match status" value="1"/>
</dbReference>
<comment type="caution">
    <text evidence="4">The sequence shown here is derived from an EMBL/GenBank/DDBJ whole genome shotgun (WGS) entry which is preliminary data.</text>
</comment>
<dbReference type="InterPro" id="IPR036282">
    <property type="entry name" value="Glutathione-S-Trfase_C_sf"/>
</dbReference>
<sequence>MTGGKQQLTIWGRANSVNVQKVLWCLAELDVTYQRIDAGMQFGKNDQPDYLAMNPNGRVPTLVDGDYVLWESNSVMRYLCMAYGEGTPIYPQSPRARAAVDRWLDWTLSTLQPVDRPVFWALVRTAPEKRDMIQIQKDVDAEGVVWRVVEAQLASRRFIEGDQFTIADIAIGAFARRWLGVEGVSKPTLPNLQRWFDEVAERPGFISFVAPPMS</sequence>
<dbReference type="Pfam" id="PF00043">
    <property type="entry name" value="GST_C"/>
    <property type="match status" value="1"/>
</dbReference>
<reference evidence="5" key="1">
    <citation type="journal article" date="2021" name="ISME J.">
        <title>Evolutionary origin and ecological implication of a unique nif island in free-living Bradyrhizobium lineages.</title>
        <authorList>
            <person name="Tao J."/>
        </authorList>
    </citation>
    <scope>NUCLEOTIDE SEQUENCE [LARGE SCALE GENOMIC DNA]</scope>
    <source>
        <strain evidence="5">SZCCT0434</strain>
    </source>
</reference>
<dbReference type="Pfam" id="PF02798">
    <property type="entry name" value="GST_N"/>
    <property type="match status" value="1"/>
</dbReference>
<dbReference type="PANTHER" id="PTHR44051">
    <property type="entry name" value="GLUTATHIONE S-TRANSFERASE-RELATED"/>
    <property type="match status" value="1"/>
</dbReference>
<dbReference type="Gene3D" id="3.40.30.10">
    <property type="entry name" value="Glutaredoxin"/>
    <property type="match status" value="1"/>
</dbReference>
<dbReference type="Gene3D" id="1.20.1050.10">
    <property type="match status" value="1"/>
</dbReference>
<gene>
    <name evidence="4" type="ORF">JQ615_19755</name>
</gene>
<dbReference type="EMBL" id="JAFCJH010000019">
    <property type="protein sequence ID" value="MBR0797626.1"/>
    <property type="molecule type" value="Genomic_DNA"/>
</dbReference>
<dbReference type="SUPFAM" id="SSF52833">
    <property type="entry name" value="Thioredoxin-like"/>
    <property type="match status" value="1"/>
</dbReference>
<dbReference type="SFLD" id="SFLDG00358">
    <property type="entry name" value="Main_(cytGST)"/>
    <property type="match status" value="1"/>
</dbReference>
<dbReference type="InterPro" id="IPR036249">
    <property type="entry name" value="Thioredoxin-like_sf"/>
</dbReference>
<feature type="domain" description="GST N-terminal" evidence="2">
    <location>
        <begin position="6"/>
        <end position="87"/>
    </location>
</feature>
<dbReference type="SUPFAM" id="SSF47616">
    <property type="entry name" value="GST C-terminal domain-like"/>
    <property type="match status" value="1"/>
</dbReference>
<dbReference type="Proteomes" id="UP001315278">
    <property type="component" value="Unassembled WGS sequence"/>
</dbReference>
<keyword evidence="5" id="KW-1185">Reference proteome</keyword>
<dbReference type="PANTHER" id="PTHR44051:SF19">
    <property type="entry name" value="DISULFIDE-BOND OXIDOREDUCTASE YFCG"/>
    <property type="match status" value="1"/>
</dbReference>
<dbReference type="InterPro" id="IPR004046">
    <property type="entry name" value="GST_C"/>
</dbReference>
<name>A0ABS5FMQ9_9BRAD</name>
<comment type="similarity">
    <text evidence="1">Belongs to the GST superfamily.</text>
</comment>
<accession>A0ABS5FMQ9</accession>
<feature type="domain" description="GST C-terminal" evidence="3">
    <location>
        <begin position="93"/>
        <end position="214"/>
    </location>
</feature>
<dbReference type="SFLD" id="SFLDG01150">
    <property type="entry name" value="Main.1:_Beta-like"/>
    <property type="match status" value="1"/>
</dbReference>